<dbReference type="Pfam" id="PF14031">
    <property type="entry name" value="D-ser_dehydrat"/>
    <property type="match status" value="1"/>
</dbReference>
<keyword evidence="5" id="KW-0479">Metal-binding</keyword>
<evidence type="ECO:0000256" key="3">
    <source>
        <dbReference type="ARBA" id="ARBA00005323"/>
    </source>
</evidence>
<dbReference type="Gene3D" id="3.20.20.10">
    <property type="entry name" value="Alanine racemase"/>
    <property type="match status" value="1"/>
</dbReference>
<comment type="cofactor">
    <cofactor evidence="2">
        <name>Zn(2+)</name>
        <dbReference type="ChEBI" id="CHEBI:29105"/>
    </cofactor>
</comment>
<dbReference type="GO" id="GO:0036088">
    <property type="term" value="P:D-serine catabolic process"/>
    <property type="evidence" value="ECO:0007669"/>
    <property type="project" value="TreeGrafter"/>
</dbReference>
<comment type="cofactor">
    <cofactor evidence="1">
        <name>pyridoxal 5'-phosphate</name>
        <dbReference type="ChEBI" id="CHEBI:597326"/>
    </cofactor>
</comment>
<comment type="similarity">
    <text evidence="3">Belongs to the DSD1 family.</text>
</comment>
<dbReference type="InterPro" id="IPR029066">
    <property type="entry name" value="PLP-binding_barrel"/>
</dbReference>
<accession>A0A8H5HVT5</accession>
<comment type="caution">
    <text evidence="15">The sequence shown here is derived from an EMBL/GenBank/DDBJ whole genome shotgun (WGS) entry which is preliminary data.</text>
</comment>
<organism evidence="15 16">
    <name type="scientific">Collybiopsis confluens</name>
    <dbReference type="NCBI Taxonomy" id="2823264"/>
    <lineage>
        <taxon>Eukaryota</taxon>
        <taxon>Fungi</taxon>
        <taxon>Dikarya</taxon>
        <taxon>Basidiomycota</taxon>
        <taxon>Agaricomycotina</taxon>
        <taxon>Agaricomycetes</taxon>
        <taxon>Agaricomycetidae</taxon>
        <taxon>Agaricales</taxon>
        <taxon>Marasmiineae</taxon>
        <taxon>Omphalotaceae</taxon>
        <taxon>Collybiopsis</taxon>
    </lineage>
</organism>
<dbReference type="SMART" id="SM01119">
    <property type="entry name" value="D-ser_dehydrat"/>
    <property type="match status" value="1"/>
</dbReference>
<dbReference type="FunFam" id="3.20.20.10:FF:000016">
    <property type="entry name" value="D-serine dehydratase"/>
    <property type="match status" value="1"/>
</dbReference>
<gene>
    <name evidence="15" type="ORF">D9757_002972</name>
</gene>
<evidence type="ECO:0000313" key="15">
    <source>
        <dbReference type="EMBL" id="KAF5390199.1"/>
    </source>
</evidence>
<dbReference type="Pfam" id="PF01168">
    <property type="entry name" value="Ala_racemase_N"/>
    <property type="match status" value="1"/>
</dbReference>
<evidence type="ECO:0000256" key="10">
    <source>
        <dbReference type="ARBA" id="ARBA00055764"/>
    </source>
</evidence>
<sequence length="460" mass="50115">MYNLIDDPFPQTPTSKMQTDTPLIARPTKQSLVKQFVGKPLEALRTPAMIIDRKIFASNCADMHLKAKEWGAAFRAHLKTHKTSEGARLQLISSADKTNAVVVSTLMEAWEVVRAELFKDGTVKDLLYGMPAAPNKIEDLSNLWDAVSPDGGIIRLLIDHPDQIRYLEEYERKRQIPRKWSVFVKVDGGQKRAGVAPGSPAFESLIKTLLTSPAISVYGFYIHAGNSYSSISLDQASTFLSQEVDSVNTGADLALKIADSMGLPLDSQSLVLSVGSTPTAHAASAETKSKLASFLHGSLELHAGNYPMLDLQQEHTNLIERESVSQRVLCTVVSVYKGRGDNGTDEALIDGGAIAFSKDTGPSGTFGEVIGTSWKLMRISQEHGTLGRLGPVEGDELKVGDRCEIIGQHSKNSTACPDYLLYLGQTGCLIAAGHPFFYIVDSGINKGKEIVDIWVPWKGW</sequence>
<dbReference type="Proteomes" id="UP000518752">
    <property type="component" value="Unassembled WGS sequence"/>
</dbReference>
<reference evidence="15 16" key="1">
    <citation type="journal article" date="2020" name="ISME J.">
        <title>Uncovering the hidden diversity of litter-decomposition mechanisms in mushroom-forming fungi.</title>
        <authorList>
            <person name="Floudas D."/>
            <person name="Bentzer J."/>
            <person name="Ahren D."/>
            <person name="Johansson T."/>
            <person name="Persson P."/>
            <person name="Tunlid A."/>
        </authorList>
    </citation>
    <scope>NUCLEOTIDE SEQUENCE [LARGE SCALE GENOMIC DNA]</scope>
    <source>
        <strain evidence="15 16">CBS 406.79</strain>
    </source>
</reference>
<evidence type="ECO:0000256" key="6">
    <source>
        <dbReference type="ARBA" id="ARBA00022833"/>
    </source>
</evidence>
<evidence type="ECO:0000256" key="11">
    <source>
        <dbReference type="ARBA" id="ARBA00066349"/>
    </source>
</evidence>
<evidence type="ECO:0000256" key="8">
    <source>
        <dbReference type="ARBA" id="ARBA00023239"/>
    </source>
</evidence>
<dbReference type="InterPro" id="IPR001608">
    <property type="entry name" value="Ala_racemase_N"/>
</dbReference>
<keyword evidence="6" id="KW-0862">Zinc</keyword>
<evidence type="ECO:0000256" key="1">
    <source>
        <dbReference type="ARBA" id="ARBA00001933"/>
    </source>
</evidence>
<evidence type="ECO:0000256" key="5">
    <source>
        <dbReference type="ARBA" id="ARBA00022723"/>
    </source>
</evidence>
<evidence type="ECO:0000313" key="16">
    <source>
        <dbReference type="Proteomes" id="UP000518752"/>
    </source>
</evidence>
<dbReference type="InterPro" id="IPR051466">
    <property type="entry name" value="D-amino_acid_metab_enzyme"/>
</dbReference>
<dbReference type="EMBL" id="JAACJN010000016">
    <property type="protein sequence ID" value="KAF5390199.1"/>
    <property type="molecule type" value="Genomic_DNA"/>
</dbReference>
<dbReference type="AlphaFoldDB" id="A0A8H5HVT5"/>
<dbReference type="PANTHER" id="PTHR28004:SF2">
    <property type="entry name" value="D-SERINE DEHYDRATASE"/>
    <property type="match status" value="1"/>
</dbReference>
<comment type="catalytic activity">
    <reaction evidence="9">
        <text>D-serine = pyruvate + NH4(+)</text>
        <dbReference type="Rhea" id="RHEA:13977"/>
        <dbReference type="ChEBI" id="CHEBI:15361"/>
        <dbReference type="ChEBI" id="CHEBI:28938"/>
        <dbReference type="ChEBI" id="CHEBI:35247"/>
        <dbReference type="EC" id="4.3.1.18"/>
    </reaction>
    <physiologicalReaction direction="left-to-right" evidence="9">
        <dbReference type="Rhea" id="RHEA:13978"/>
    </physiologicalReaction>
</comment>
<name>A0A8H5HVT5_9AGAR</name>
<evidence type="ECO:0000256" key="13">
    <source>
        <dbReference type="ARBA" id="ARBA00075219"/>
    </source>
</evidence>
<dbReference type="Gene3D" id="2.40.37.20">
    <property type="entry name" value="D-serine dehydratase-like domain"/>
    <property type="match status" value="1"/>
</dbReference>
<dbReference type="SUPFAM" id="SSF51419">
    <property type="entry name" value="PLP-binding barrel"/>
    <property type="match status" value="1"/>
</dbReference>
<feature type="domain" description="D-serine dehydratase-like" evidence="14">
    <location>
        <begin position="325"/>
        <end position="424"/>
    </location>
</feature>
<dbReference type="GO" id="GO:0009636">
    <property type="term" value="P:response to toxic substance"/>
    <property type="evidence" value="ECO:0007669"/>
    <property type="project" value="UniProtKB-KW"/>
</dbReference>
<keyword evidence="16" id="KW-1185">Reference proteome</keyword>
<dbReference type="GO" id="GO:0008721">
    <property type="term" value="F:D-serine ammonia-lyase activity"/>
    <property type="evidence" value="ECO:0007669"/>
    <property type="project" value="UniProtKB-EC"/>
</dbReference>
<dbReference type="InterPro" id="IPR042208">
    <property type="entry name" value="D-ser_dehydrat-like_sf"/>
</dbReference>
<evidence type="ECO:0000259" key="14">
    <source>
        <dbReference type="SMART" id="SM01119"/>
    </source>
</evidence>
<evidence type="ECO:0000256" key="12">
    <source>
        <dbReference type="ARBA" id="ARBA00069616"/>
    </source>
</evidence>
<keyword evidence="8" id="KW-0456">Lyase</keyword>
<dbReference type="PANTHER" id="PTHR28004">
    <property type="entry name" value="ZGC:162816-RELATED"/>
    <property type="match status" value="1"/>
</dbReference>
<comment type="function">
    <text evidence="10">Catalyzes the conversion of D-serine to pyruvate and ammonia. May play a role in D-serine detoxification.</text>
</comment>
<dbReference type="InterPro" id="IPR026956">
    <property type="entry name" value="D-ser_dehydrat-like_dom"/>
</dbReference>
<keyword evidence="4" id="KW-0216">Detoxification</keyword>
<protein>
    <recommendedName>
        <fullName evidence="12">D-serine dehydratase</fullName>
        <ecNumber evidence="11">4.3.1.18</ecNumber>
    </recommendedName>
    <alternativeName>
        <fullName evidence="13">D-serine deaminase</fullName>
    </alternativeName>
</protein>
<proteinExistence type="inferred from homology"/>
<evidence type="ECO:0000256" key="4">
    <source>
        <dbReference type="ARBA" id="ARBA00022575"/>
    </source>
</evidence>
<evidence type="ECO:0000256" key="9">
    <source>
        <dbReference type="ARBA" id="ARBA00051198"/>
    </source>
</evidence>
<keyword evidence="7" id="KW-0663">Pyridoxal phosphate</keyword>
<evidence type="ECO:0000256" key="7">
    <source>
        <dbReference type="ARBA" id="ARBA00022898"/>
    </source>
</evidence>
<evidence type="ECO:0000256" key="2">
    <source>
        <dbReference type="ARBA" id="ARBA00001947"/>
    </source>
</evidence>
<dbReference type="GO" id="GO:0046872">
    <property type="term" value="F:metal ion binding"/>
    <property type="evidence" value="ECO:0007669"/>
    <property type="project" value="UniProtKB-KW"/>
</dbReference>
<dbReference type="OrthoDB" id="20198at2759"/>
<dbReference type="EC" id="4.3.1.18" evidence="11"/>